<gene>
    <name evidence="4" type="ORF">ACFQGB_03045</name>
</gene>
<sequence>MVEVWSWIIGYAVLFAVVQLAIYAYYVRRGERNPQASAIGDPEEYTRVGDRVHRNRVDEDDLDDRVPPAHPTEDAFRACPHCGTANEHLGTIKYCRNCTRSLG</sequence>
<keyword evidence="2" id="KW-0472">Membrane</keyword>
<evidence type="ECO:0000259" key="3">
    <source>
        <dbReference type="Pfam" id="PF24463"/>
    </source>
</evidence>
<proteinExistence type="predicted"/>
<organism evidence="4 5">
    <name type="scientific">Halorubellus litoreus</name>
    <dbReference type="NCBI Taxonomy" id="755308"/>
    <lineage>
        <taxon>Archaea</taxon>
        <taxon>Methanobacteriati</taxon>
        <taxon>Methanobacteriota</taxon>
        <taxon>Stenosarchaea group</taxon>
        <taxon>Halobacteria</taxon>
        <taxon>Halobacteriales</taxon>
        <taxon>Halorubellaceae</taxon>
        <taxon>Halorubellus</taxon>
    </lineage>
</organism>
<keyword evidence="2" id="KW-0812">Transmembrane</keyword>
<evidence type="ECO:0000256" key="2">
    <source>
        <dbReference type="SAM" id="Phobius"/>
    </source>
</evidence>
<keyword evidence="2" id="KW-1133">Transmembrane helix</keyword>
<reference evidence="4 5" key="1">
    <citation type="journal article" date="2019" name="Int. J. Syst. Evol. Microbiol.">
        <title>The Global Catalogue of Microorganisms (GCM) 10K type strain sequencing project: providing services to taxonomists for standard genome sequencing and annotation.</title>
        <authorList>
            <consortium name="The Broad Institute Genomics Platform"/>
            <consortium name="The Broad Institute Genome Sequencing Center for Infectious Disease"/>
            <person name="Wu L."/>
            <person name="Ma J."/>
        </authorList>
    </citation>
    <scope>NUCLEOTIDE SEQUENCE [LARGE SCALE GENOMIC DNA]</scope>
    <source>
        <strain evidence="4 5">GX26</strain>
    </source>
</reference>
<accession>A0ABD5V8U9</accession>
<feature type="domain" description="DUF7577" evidence="3">
    <location>
        <begin position="77"/>
        <end position="102"/>
    </location>
</feature>
<dbReference type="InterPro" id="IPR055999">
    <property type="entry name" value="DUF7577"/>
</dbReference>
<feature type="transmembrane region" description="Helical" evidence="2">
    <location>
        <begin position="6"/>
        <end position="26"/>
    </location>
</feature>
<dbReference type="AlphaFoldDB" id="A0ABD5V8U9"/>
<feature type="region of interest" description="Disordered" evidence="1">
    <location>
        <begin position="49"/>
        <end position="70"/>
    </location>
</feature>
<protein>
    <recommendedName>
        <fullName evidence="3">DUF7577 domain-containing protein</fullName>
    </recommendedName>
</protein>
<evidence type="ECO:0000256" key="1">
    <source>
        <dbReference type="SAM" id="MobiDB-lite"/>
    </source>
</evidence>
<dbReference type="Pfam" id="PF24463">
    <property type="entry name" value="DUF7577"/>
    <property type="match status" value="1"/>
</dbReference>
<dbReference type="EMBL" id="JBHSXN010000001">
    <property type="protein sequence ID" value="MFC6951829.1"/>
    <property type="molecule type" value="Genomic_DNA"/>
</dbReference>
<evidence type="ECO:0000313" key="4">
    <source>
        <dbReference type="EMBL" id="MFC6951829.1"/>
    </source>
</evidence>
<evidence type="ECO:0000313" key="5">
    <source>
        <dbReference type="Proteomes" id="UP001596395"/>
    </source>
</evidence>
<keyword evidence="5" id="KW-1185">Reference proteome</keyword>
<comment type="caution">
    <text evidence="4">The sequence shown here is derived from an EMBL/GenBank/DDBJ whole genome shotgun (WGS) entry which is preliminary data.</text>
</comment>
<dbReference type="Proteomes" id="UP001596395">
    <property type="component" value="Unassembled WGS sequence"/>
</dbReference>
<dbReference type="RefSeq" id="WP_336348839.1">
    <property type="nucleotide sequence ID" value="NZ_JAZAQL010000001.1"/>
</dbReference>
<name>A0ABD5V8U9_9EURY</name>